<keyword evidence="13" id="KW-0325">Glycoprotein</keyword>
<keyword evidence="11" id="KW-0482">Metalloprotease</keyword>
<dbReference type="CDD" id="cd03875">
    <property type="entry name" value="M28_Fxna_like"/>
    <property type="match status" value="1"/>
</dbReference>
<feature type="transmembrane region" description="Helical" evidence="15">
    <location>
        <begin position="407"/>
        <end position="435"/>
    </location>
</feature>
<dbReference type="PANTHER" id="PTHR12147:SF22">
    <property type="entry name" value="ENDOPLASMIC RETICULUM METALLOPEPTIDASE 1"/>
    <property type="match status" value="1"/>
</dbReference>
<feature type="transmembrane region" description="Helical" evidence="15">
    <location>
        <begin position="582"/>
        <end position="605"/>
    </location>
</feature>
<evidence type="ECO:0000256" key="15">
    <source>
        <dbReference type="SAM" id="Phobius"/>
    </source>
</evidence>
<dbReference type="SUPFAM" id="SSF53187">
    <property type="entry name" value="Zn-dependent exopeptidases"/>
    <property type="match status" value="1"/>
</dbReference>
<feature type="transmembrane region" description="Helical" evidence="15">
    <location>
        <begin position="22"/>
        <end position="42"/>
    </location>
</feature>
<dbReference type="OrthoDB" id="76293at2759"/>
<dbReference type="Pfam" id="PF22249">
    <property type="entry name" value="ERMP1-TM"/>
    <property type="match status" value="1"/>
</dbReference>
<dbReference type="GO" id="GO:0046872">
    <property type="term" value="F:metal ion binding"/>
    <property type="evidence" value="ECO:0007669"/>
    <property type="project" value="UniProtKB-KW"/>
</dbReference>
<feature type="transmembrane region" description="Helical" evidence="15">
    <location>
        <begin position="450"/>
        <end position="472"/>
    </location>
</feature>
<feature type="domain" description="Peptidase M28" evidence="16">
    <location>
        <begin position="141"/>
        <end position="335"/>
    </location>
</feature>
<dbReference type="Pfam" id="PF22248">
    <property type="entry name" value="ERMP1_C"/>
    <property type="match status" value="1"/>
</dbReference>
<proteinExistence type="inferred from homology"/>
<evidence type="ECO:0000256" key="3">
    <source>
        <dbReference type="ARBA" id="ARBA00010918"/>
    </source>
</evidence>
<feature type="transmembrane region" description="Helical" evidence="15">
    <location>
        <begin position="376"/>
        <end position="395"/>
    </location>
</feature>
<evidence type="ECO:0000256" key="1">
    <source>
        <dbReference type="ARBA" id="ARBA00001947"/>
    </source>
</evidence>
<name>A0A811VK54_CERCA</name>
<organism evidence="19 20">
    <name type="scientific">Ceratitis capitata</name>
    <name type="common">Mediterranean fruit fly</name>
    <name type="synonym">Tephritis capitata</name>
    <dbReference type="NCBI Taxonomy" id="7213"/>
    <lineage>
        <taxon>Eukaryota</taxon>
        <taxon>Metazoa</taxon>
        <taxon>Ecdysozoa</taxon>
        <taxon>Arthropoda</taxon>
        <taxon>Hexapoda</taxon>
        <taxon>Insecta</taxon>
        <taxon>Pterygota</taxon>
        <taxon>Neoptera</taxon>
        <taxon>Endopterygota</taxon>
        <taxon>Diptera</taxon>
        <taxon>Brachycera</taxon>
        <taxon>Muscomorpha</taxon>
        <taxon>Tephritoidea</taxon>
        <taxon>Tephritidae</taxon>
        <taxon>Ceratitis</taxon>
        <taxon>Ceratitis</taxon>
    </lineage>
</organism>
<evidence type="ECO:0000256" key="14">
    <source>
        <dbReference type="ARBA" id="ARBA00078796"/>
    </source>
</evidence>
<evidence type="ECO:0000256" key="10">
    <source>
        <dbReference type="ARBA" id="ARBA00022989"/>
    </source>
</evidence>
<reference evidence="19" key="1">
    <citation type="submission" date="2020-11" db="EMBL/GenBank/DDBJ databases">
        <authorList>
            <person name="Whitehead M."/>
        </authorList>
    </citation>
    <scope>NUCLEOTIDE SEQUENCE</scope>
    <source>
        <strain evidence="19">EGII</strain>
    </source>
</reference>
<evidence type="ECO:0000256" key="11">
    <source>
        <dbReference type="ARBA" id="ARBA00023049"/>
    </source>
</evidence>
<dbReference type="InterPro" id="IPR053973">
    <property type="entry name" value="ERMP1-like_C"/>
</dbReference>
<feature type="transmembrane region" description="Helical" evidence="15">
    <location>
        <begin position="546"/>
        <end position="570"/>
    </location>
</feature>
<evidence type="ECO:0000256" key="8">
    <source>
        <dbReference type="ARBA" id="ARBA00022824"/>
    </source>
</evidence>
<comment type="similarity">
    <text evidence="3">Belongs to the peptidase M28 family.</text>
</comment>
<feature type="domain" description="Endoplasmic reticulum metallopeptidase 1/1-A TM" evidence="18">
    <location>
        <begin position="416"/>
        <end position="626"/>
    </location>
</feature>
<dbReference type="GO" id="GO:0008235">
    <property type="term" value="F:metalloexopeptidase activity"/>
    <property type="evidence" value="ECO:0007669"/>
    <property type="project" value="InterPro"/>
</dbReference>
<gene>
    <name evidence="19" type="ORF">CCAP1982_LOCUS22583</name>
</gene>
<keyword evidence="5 15" id="KW-0812">Transmembrane</keyword>
<dbReference type="GO" id="GO:0005789">
    <property type="term" value="C:endoplasmic reticulum membrane"/>
    <property type="evidence" value="ECO:0007669"/>
    <property type="project" value="UniProtKB-SubCell"/>
</dbReference>
<evidence type="ECO:0000256" key="2">
    <source>
        <dbReference type="ARBA" id="ARBA00004477"/>
    </source>
</evidence>
<dbReference type="EMBL" id="CAJHJT010000056">
    <property type="protein sequence ID" value="CAD7014589.1"/>
    <property type="molecule type" value="Genomic_DNA"/>
</dbReference>
<keyword evidence="12 15" id="KW-0472">Membrane</keyword>
<sequence>MHELNMKSKYENMKIIYNRSKFGWYWAPLFVAFWFLLFYLTVLPSYNSYPDLLTTADEASHPGRFIGESAESMLLRLTKIGPKVVGSAANEQTAVQFLLTEINKIVRDARSDLYNIEQDVQVASGNYVIWKMVNVYQSIQNVVVKLTPRGTNSTSSLLINSHYDSVPGSSGAGDSGAMIVIMLETLRVISKYETPLQHSIVFLFNGAEENPLQGSHAFITQHKWAGNVKAVINLDSAGSGGREILFQSGPDHPWLMKYYGSRIVHPYASTIGEELFQNGFVPSETDFRIFRDFGNIPGLDMAHTLNGFVYHTKYDRFSLIPRATYQLTGDNVLALTKALCNAPEMEDPSKYAEGHTIFFDVLGWFIVYYSETTGTIINIIVCVVAIITMLAYIWNMAHQTGMFRRRVFLKFGILLGVQFAAVLLAILLSITIAIFMDAVGLSMSWFSQPWMIFGLYFCPMFFMMGLIPAIYLSRTKEHGLPLGYAIQLIMHAHCLILTVACIFLISFGVRSAFSLMLCIGFYVLSVILNMVTCFHKTTFLWLIPHTICQLLPFLFYSYCCYAFYVIFIPMQGRDGANSNPEIMIGGFTVLICLLMVPFLVPLLCLFRKAKTIISIFGGLCLVFIILAATPFGFPYEEREAPQRFYVAHTTRTFHNSDPAMSVRYRDSGYYVVPVDRRPHSIDYIFENMNVSKSIEMEINCDTELMCGYPIYSSRWLGWRDQSFWIDGPAPLAGGWPSLRILSKQRISNTNLIISLEVSGPDHMSIFIQPINDTKLIDWSLDRTPLRNNFTAPYFIYLSYALDPAPFRFHMEFQHQSVDWSGATLDIAVIGHKVHDDISNTNEFREFVAEFPAWSTVSAWTSSYESWRI</sequence>
<evidence type="ECO:0000256" key="4">
    <source>
        <dbReference type="ARBA" id="ARBA00022670"/>
    </source>
</evidence>
<keyword evidence="6" id="KW-0479">Metal-binding</keyword>
<keyword evidence="9" id="KW-0862">Zinc</keyword>
<keyword evidence="10 15" id="KW-1133">Transmembrane helix</keyword>
<keyword evidence="7" id="KW-0378">Hydrolase</keyword>
<evidence type="ECO:0000256" key="7">
    <source>
        <dbReference type="ARBA" id="ARBA00022801"/>
    </source>
</evidence>
<dbReference type="FunFam" id="3.40.630.10:FF:000008">
    <property type="entry name" value="Endoplasmic reticulum metallopeptidase 1"/>
    <property type="match status" value="1"/>
</dbReference>
<accession>A0A811VK54</accession>
<comment type="subcellular location">
    <subcellularLocation>
        <location evidence="2">Endoplasmic reticulum membrane</location>
        <topology evidence="2">Multi-pass membrane protein</topology>
    </subcellularLocation>
</comment>
<keyword evidence="4" id="KW-0645">Protease</keyword>
<dbReference type="InterPro" id="IPR045175">
    <property type="entry name" value="M28_fam"/>
</dbReference>
<evidence type="ECO:0000256" key="9">
    <source>
        <dbReference type="ARBA" id="ARBA00022833"/>
    </source>
</evidence>
<dbReference type="Proteomes" id="UP000606786">
    <property type="component" value="Unassembled WGS sequence"/>
</dbReference>
<dbReference type="PANTHER" id="PTHR12147">
    <property type="entry name" value="METALLOPEPTIDASE M28 FAMILY MEMBER"/>
    <property type="match status" value="1"/>
</dbReference>
<dbReference type="KEGG" id="ccat:101461359"/>
<dbReference type="AlphaFoldDB" id="A0A811VK54"/>
<evidence type="ECO:0000256" key="5">
    <source>
        <dbReference type="ARBA" id="ARBA00022692"/>
    </source>
</evidence>
<protein>
    <recommendedName>
        <fullName evidence="14">FXNA-like protease</fullName>
    </recommendedName>
</protein>
<keyword evidence="20" id="KW-1185">Reference proteome</keyword>
<dbReference type="Gene3D" id="3.40.630.10">
    <property type="entry name" value="Zn peptidases"/>
    <property type="match status" value="1"/>
</dbReference>
<keyword evidence="8" id="KW-0256">Endoplasmic reticulum</keyword>
<evidence type="ECO:0000256" key="13">
    <source>
        <dbReference type="ARBA" id="ARBA00023180"/>
    </source>
</evidence>
<evidence type="ECO:0000259" key="17">
    <source>
        <dbReference type="Pfam" id="PF22248"/>
    </source>
</evidence>
<evidence type="ECO:0000313" key="19">
    <source>
        <dbReference type="EMBL" id="CAD7014589.1"/>
    </source>
</evidence>
<comment type="caution">
    <text evidence="19">The sequence shown here is derived from an EMBL/GenBank/DDBJ whole genome shotgun (WGS) entry which is preliminary data.</text>
</comment>
<comment type="cofactor">
    <cofactor evidence="1">
        <name>Zn(2+)</name>
        <dbReference type="ChEBI" id="CHEBI:29105"/>
    </cofactor>
</comment>
<feature type="domain" description="Endoplasmic reticulum metallopeptidase 1-like C-terminal" evidence="17">
    <location>
        <begin position="640"/>
        <end position="866"/>
    </location>
</feature>
<feature type="transmembrane region" description="Helical" evidence="15">
    <location>
        <begin position="484"/>
        <end position="507"/>
    </location>
</feature>
<dbReference type="InterPro" id="IPR007484">
    <property type="entry name" value="Peptidase_M28"/>
</dbReference>
<evidence type="ECO:0000256" key="6">
    <source>
        <dbReference type="ARBA" id="ARBA00022723"/>
    </source>
</evidence>
<dbReference type="InterPro" id="IPR048024">
    <property type="entry name" value="Fxna-like_M28_dom"/>
</dbReference>
<dbReference type="Pfam" id="PF04389">
    <property type="entry name" value="Peptidase_M28"/>
    <property type="match status" value="1"/>
</dbReference>
<dbReference type="InterPro" id="IPR053974">
    <property type="entry name" value="ERMP1_1-A_TM"/>
</dbReference>
<evidence type="ECO:0000259" key="16">
    <source>
        <dbReference type="Pfam" id="PF04389"/>
    </source>
</evidence>
<evidence type="ECO:0000313" key="20">
    <source>
        <dbReference type="Proteomes" id="UP000606786"/>
    </source>
</evidence>
<feature type="transmembrane region" description="Helical" evidence="15">
    <location>
        <begin position="513"/>
        <end position="534"/>
    </location>
</feature>
<feature type="transmembrane region" description="Helical" evidence="15">
    <location>
        <begin position="612"/>
        <end position="633"/>
    </location>
</feature>
<evidence type="ECO:0000259" key="18">
    <source>
        <dbReference type="Pfam" id="PF22249"/>
    </source>
</evidence>
<dbReference type="GO" id="GO:0006508">
    <property type="term" value="P:proteolysis"/>
    <property type="evidence" value="ECO:0007669"/>
    <property type="project" value="UniProtKB-KW"/>
</dbReference>
<evidence type="ECO:0000256" key="12">
    <source>
        <dbReference type="ARBA" id="ARBA00023136"/>
    </source>
</evidence>